<gene>
    <name evidence="2" type="ORF">PV05_06998</name>
</gene>
<reference evidence="2 3" key="1">
    <citation type="submission" date="2015-01" db="EMBL/GenBank/DDBJ databases">
        <title>The Genome Sequence of Exophiala xenobiotica CBS118157.</title>
        <authorList>
            <consortium name="The Broad Institute Genomics Platform"/>
            <person name="Cuomo C."/>
            <person name="de Hoog S."/>
            <person name="Gorbushina A."/>
            <person name="Stielow B."/>
            <person name="Teixiera M."/>
            <person name="Abouelleil A."/>
            <person name="Chapman S.B."/>
            <person name="Priest M."/>
            <person name="Young S.K."/>
            <person name="Wortman J."/>
            <person name="Nusbaum C."/>
            <person name="Birren B."/>
        </authorList>
    </citation>
    <scope>NUCLEOTIDE SEQUENCE [LARGE SCALE GENOMIC DNA]</scope>
    <source>
        <strain evidence="2 3">CBS 118157</strain>
    </source>
</reference>
<dbReference type="Proteomes" id="UP000054342">
    <property type="component" value="Unassembled WGS sequence"/>
</dbReference>
<accession>A0A0D2EJ10</accession>
<protein>
    <submittedName>
        <fullName evidence="2">Uncharacterized protein</fullName>
    </submittedName>
</protein>
<keyword evidence="3" id="KW-1185">Reference proteome</keyword>
<dbReference type="EMBL" id="KN847320">
    <property type="protein sequence ID" value="KIW54650.1"/>
    <property type="molecule type" value="Genomic_DNA"/>
</dbReference>
<dbReference type="OrthoDB" id="10616721at2759"/>
<dbReference type="GeneID" id="25328906"/>
<organism evidence="2 3">
    <name type="scientific">Exophiala xenobiotica</name>
    <dbReference type="NCBI Taxonomy" id="348802"/>
    <lineage>
        <taxon>Eukaryota</taxon>
        <taxon>Fungi</taxon>
        <taxon>Dikarya</taxon>
        <taxon>Ascomycota</taxon>
        <taxon>Pezizomycotina</taxon>
        <taxon>Eurotiomycetes</taxon>
        <taxon>Chaetothyriomycetidae</taxon>
        <taxon>Chaetothyriales</taxon>
        <taxon>Herpotrichiellaceae</taxon>
        <taxon>Exophiala</taxon>
    </lineage>
</organism>
<proteinExistence type="predicted"/>
<name>A0A0D2EJ10_9EURO</name>
<evidence type="ECO:0000313" key="2">
    <source>
        <dbReference type="EMBL" id="KIW54650.1"/>
    </source>
</evidence>
<dbReference type="STRING" id="348802.A0A0D2EJ10"/>
<dbReference type="HOGENOM" id="CLU_500608_0_0_1"/>
<evidence type="ECO:0000256" key="1">
    <source>
        <dbReference type="SAM" id="MobiDB-lite"/>
    </source>
</evidence>
<feature type="region of interest" description="Disordered" evidence="1">
    <location>
        <begin position="240"/>
        <end position="292"/>
    </location>
</feature>
<feature type="region of interest" description="Disordered" evidence="1">
    <location>
        <begin position="113"/>
        <end position="134"/>
    </location>
</feature>
<dbReference type="RefSeq" id="XP_013315234.1">
    <property type="nucleotide sequence ID" value="XM_013459780.1"/>
</dbReference>
<feature type="region of interest" description="Disordered" evidence="1">
    <location>
        <begin position="182"/>
        <end position="212"/>
    </location>
</feature>
<sequence>MPPVSDSDIADLEAGMATIDLQTQGNQEIHRIRQQDGISIERRGLHHKWMPTAERQQGLKEDSQEYLKTARVDLLHKTIDRHPQYRPWTKYVERHMSSDGTIFPPRPDFFSKAGQPDPLGKSKTLQEAPGPAANLRQEEARQASEFRGNWKKASQSTSSATEIWKTNMENQMQLKITPQGPVTSAIPVRKSPQKSVDSAMTRKGTPPRAVSGTLPVKATAQKSVSSGMPVKETPQKLVNNAVPVGGTGQKPVSRATPAKETPRKPVLPVKASPEKPVNNAVPIKGTAQKPVNSTIPAKASPEKAANNALQFTGNPPVRVPPEELLYGSPQMIVRPEWRGVGPPRFSVPPEWIVNGTLQDPVDRVEQHQEYEQYGNPQTSVPPEERSPVMFMPPDWRFVQSLQLFERLDQFEEKYFNGIPQLYLPFEWRRFLQPGIPQMTVPAEWPVDRTHQDRVNRVNRYERDGTPQINVTPDWLIDPILRDPVDRVDQYQEYGAPQMIVPPERPVNPTVRRALSKVEQHEEKLRARAWKWVRCTDGVVRHRLV</sequence>
<dbReference type="AlphaFoldDB" id="A0A0D2EJ10"/>
<evidence type="ECO:0000313" key="3">
    <source>
        <dbReference type="Proteomes" id="UP000054342"/>
    </source>
</evidence>